<keyword evidence="4" id="KW-1185">Reference proteome</keyword>
<dbReference type="EMBL" id="JBHEZZ010000010">
    <property type="protein sequence ID" value="MFC1403570.1"/>
    <property type="molecule type" value="Genomic_DNA"/>
</dbReference>
<protein>
    <recommendedName>
        <fullName evidence="5">Lipoprotein</fullName>
    </recommendedName>
</protein>
<reference evidence="3 4" key="1">
    <citation type="submission" date="2024-09" db="EMBL/GenBank/DDBJ databases">
        <authorList>
            <person name="Lee S.D."/>
        </authorList>
    </citation>
    <scope>NUCLEOTIDE SEQUENCE [LARGE SCALE GENOMIC DNA]</scope>
    <source>
        <strain evidence="3 4">N1-5</strain>
    </source>
</reference>
<evidence type="ECO:0000256" key="2">
    <source>
        <dbReference type="SAM" id="SignalP"/>
    </source>
</evidence>
<organism evidence="3 4">
    <name type="scientific">Streptacidiphilus cavernicola</name>
    <dbReference type="NCBI Taxonomy" id="3342716"/>
    <lineage>
        <taxon>Bacteria</taxon>
        <taxon>Bacillati</taxon>
        <taxon>Actinomycetota</taxon>
        <taxon>Actinomycetes</taxon>
        <taxon>Kitasatosporales</taxon>
        <taxon>Streptomycetaceae</taxon>
        <taxon>Streptacidiphilus</taxon>
    </lineage>
</organism>
<feature type="region of interest" description="Disordered" evidence="1">
    <location>
        <begin position="48"/>
        <end position="95"/>
    </location>
</feature>
<keyword evidence="2" id="KW-0732">Signal</keyword>
<dbReference type="PROSITE" id="PS51257">
    <property type="entry name" value="PROKAR_LIPOPROTEIN"/>
    <property type="match status" value="1"/>
</dbReference>
<evidence type="ECO:0000256" key="1">
    <source>
        <dbReference type="SAM" id="MobiDB-lite"/>
    </source>
</evidence>
<accession>A0ABV6UQ48</accession>
<sequence length="95" mass="9912">MTRLVCTASVLALGLSLLTLAGCGSPVPAHTMAAGARTCLTLPVALPPAHRPTDWAQRPARRRAPRPRPSLTTPPTHPVRQPAPVAPLLPAPLLP</sequence>
<feature type="compositionally biased region" description="Pro residues" evidence="1">
    <location>
        <begin position="84"/>
        <end position="95"/>
    </location>
</feature>
<feature type="signal peptide" evidence="2">
    <location>
        <begin position="1"/>
        <end position="21"/>
    </location>
</feature>
<proteinExistence type="predicted"/>
<gene>
    <name evidence="3" type="ORF">ACEZDJ_19970</name>
</gene>
<dbReference type="Proteomes" id="UP001592528">
    <property type="component" value="Unassembled WGS sequence"/>
</dbReference>
<dbReference type="RefSeq" id="WP_157623796.1">
    <property type="nucleotide sequence ID" value="NZ_JBHEZZ010000010.1"/>
</dbReference>
<comment type="caution">
    <text evidence="3">The sequence shown here is derived from an EMBL/GenBank/DDBJ whole genome shotgun (WGS) entry which is preliminary data.</text>
</comment>
<feature type="chain" id="PRO_5047538520" description="Lipoprotein" evidence="2">
    <location>
        <begin position="22"/>
        <end position="95"/>
    </location>
</feature>
<evidence type="ECO:0000313" key="3">
    <source>
        <dbReference type="EMBL" id="MFC1403570.1"/>
    </source>
</evidence>
<evidence type="ECO:0008006" key="5">
    <source>
        <dbReference type="Google" id="ProtNLM"/>
    </source>
</evidence>
<name>A0ABV6UQ48_9ACTN</name>
<evidence type="ECO:0000313" key="4">
    <source>
        <dbReference type="Proteomes" id="UP001592528"/>
    </source>
</evidence>